<dbReference type="SUPFAM" id="SSF53756">
    <property type="entry name" value="UDP-Glycosyltransferase/glycogen phosphorylase"/>
    <property type="match status" value="1"/>
</dbReference>
<keyword evidence="4" id="KW-1185">Reference proteome</keyword>
<dbReference type="InterPro" id="IPR001296">
    <property type="entry name" value="Glyco_trans_1"/>
</dbReference>
<sequence length="402" mass="44939">MSAAYMETKSDILKSNISIVRVVSSFYPKIGGSITHTIELAQKINPYLTDQLILAPKTSLDCSEFDKSLGVRILRIKYPALKKIPLIPMEPLIQVLYSISVYSSLRALKKPDIIHTHDISQAVYCSIVGKIFKIPVVGMLHGSTSAYSPVNGMYETILAKLSSPSHAFVLDDGSEAPYKFKKLWGDKVSIVYHAIDTELFNKLPTNKGILKKLKIENAEFIVLSTSSLITVKNIELAIEAFKLFFESVRSNNIYFLIAGDGDQKTFLINLVKSYQLENNVKFLGEVSSSEVVELLSIADVVVATSLYSNMNRSVQEAMSCEKAVIAFDSGGTGKLIKHMENGILVKKNDVANLAKSIQLFYNSQDLKFSIGTRARNFIISERSWDKRIKQELEIYDKLLTRK</sequence>
<dbReference type="Gene3D" id="3.40.50.2000">
    <property type="entry name" value="Glycogen Phosphorylase B"/>
    <property type="match status" value="2"/>
</dbReference>
<protein>
    <submittedName>
        <fullName evidence="3">Glycosyltransferase</fullName>
    </submittedName>
</protein>
<evidence type="ECO:0000313" key="4">
    <source>
        <dbReference type="Proteomes" id="UP000033101"/>
    </source>
</evidence>
<dbReference type="KEGG" id="mhor:MSHOH_0194"/>
<dbReference type="Pfam" id="PF13439">
    <property type="entry name" value="Glyco_transf_4"/>
    <property type="match status" value="1"/>
</dbReference>
<evidence type="ECO:0000259" key="2">
    <source>
        <dbReference type="Pfam" id="PF13439"/>
    </source>
</evidence>
<organism evidence="3 4">
    <name type="scientific">Methanosarcina horonobensis HB-1 = JCM 15518</name>
    <dbReference type="NCBI Taxonomy" id="1434110"/>
    <lineage>
        <taxon>Archaea</taxon>
        <taxon>Methanobacteriati</taxon>
        <taxon>Methanobacteriota</taxon>
        <taxon>Stenosarchaea group</taxon>
        <taxon>Methanomicrobia</taxon>
        <taxon>Methanosarcinales</taxon>
        <taxon>Methanosarcinaceae</taxon>
        <taxon>Methanosarcina</taxon>
    </lineage>
</organism>
<dbReference type="EMBL" id="CP009516">
    <property type="protein sequence ID" value="AKB76677.1"/>
    <property type="molecule type" value="Genomic_DNA"/>
</dbReference>
<feature type="domain" description="Glycosyltransferase subfamily 4-like N-terminal" evidence="2">
    <location>
        <begin position="76"/>
        <end position="198"/>
    </location>
</feature>
<accession>A0A0E3SAJ4</accession>
<dbReference type="AlphaFoldDB" id="A0A0E3SAJ4"/>
<dbReference type="InterPro" id="IPR028098">
    <property type="entry name" value="Glyco_trans_4-like_N"/>
</dbReference>
<feature type="domain" description="Glycosyl transferase family 1" evidence="1">
    <location>
        <begin position="211"/>
        <end position="376"/>
    </location>
</feature>
<gene>
    <name evidence="3" type="ORF">MSHOH_0194</name>
</gene>
<evidence type="ECO:0000259" key="1">
    <source>
        <dbReference type="Pfam" id="PF00534"/>
    </source>
</evidence>
<dbReference type="HOGENOM" id="CLU_009583_2_2_2"/>
<dbReference type="GeneID" id="24829313"/>
<dbReference type="CDD" id="cd03801">
    <property type="entry name" value="GT4_PimA-like"/>
    <property type="match status" value="1"/>
</dbReference>
<keyword evidence="3" id="KW-0808">Transferase</keyword>
<name>A0A0E3SAJ4_9EURY</name>
<dbReference type="PANTHER" id="PTHR45947">
    <property type="entry name" value="SULFOQUINOVOSYL TRANSFERASE SQD2"/>
    <property type="match status" value="1"/>
</dbReference>
<dbReference type="RefSeq" id="WP_048136748.1">
    <property type="nucleotide sequence ID" value="NZ_CP009516.1"/>
</dbReference>
<dbReference type="PANTHER" id="PTHR45947:SF3">
    <property type="entry name" value="SULFOQUINOVOSYL TRANSFERASE SQD2"/>
    <property type="match status" value="1"/>
</dbReference>
<dbReference type="STRING" id="1434110.MSHOH_0194"/>
<dbReference type="OrthoDB" id="132546at2157"/>
<reference evidence="3 4" key="1">
    <citation type="submission" date="2014-07" db="EMBL/GenBank/DDBJ databases">
        <title>Methanogenic archaea and the global carbon cycle.</title>
        <authorList>
            <person name="Henriksen J.R."/>
            <person name="Luke J."/>
            <person name="Reinhart S."/>
            <person name="Benedict M.N."/>
            <person name="Youngblut N.D."/>
            <person name="Metcalf M.E."/>
            <person name="Whitaker R.J."/>
            <person name="Metcalf W.W."/>
        </authorList>
    </citation>
    <scope>NUCLEOTIDE SEQUENCE [LARGE SCALE GENOMIC DNA]</scope>
    <source>
        <strain evidence="3 4">HB-1</strain>
    </source>
</reference>
<dbReference type="Proteomes" id="UP000033101">
    <property type="component" value="Chromosome"/>
</dbReference>
<evidence type="ECO:0000313" key="3">
    <source>
        <dbReference type="EMBL" id="AKB76677.1"/>
    </source>
</evidence>
<dbReference type="Pfam" id="PF00534">
    <property type="entry name" value="Glycos_transf_1"/>
    <property type="match status" value="1"/>
</dbReference>
<dbReference type="GO" id="GO:0016757">
    <property type="term" value="F:glycosyltransferase activity"/>
    <property type="evidence" value="ECO:0007669"/>
    <property type="project" value="InterPro"/>
</dbReference>
<dbReference type="InterPro" id="IPR050194">
    <property type="entry name" value="Glycosyltransferase_grp1"/>
</dbReference>
<dbReference type="PATRIC" id="fig|1434110.4.peg.220"/>
<proteinExistence type="predicted"/>